<proteinExistence type="predicted"/>
<feature type="domain" description="Chromo" evidence="1">
    <location>
        <begin position="184"/>
        <end position="244"/>
    </location>
</feature>
<evidence type="ECO:0000313" key="2">
    <source>
        <dbReference type="EMBL" id="ETP43984.1"/>
    </source>
</evidence>
<organism evidence="2 3">
    <name type="scientific">Phytophthora nicotianae P10297</name>
    <dbReference type="NCBI Taxonomy" id="1317064"/>
    <lineage>
        <taxon>Eukaryota</taxon>
        <taxon>Sar</taxon>
        <taxon>Stramenopiles</taxon>
        <taxon>Oomycota</taxon>
        <taxon>Peronosporomycetes</taxon>
        <taxon>Peronosporales</taxon>
        <taxon>Peronosporaceae</taxon>
        <taxon>Phytophthora</taxon>
    </lineage>
</organism>
<dbReference type="Gene3D" id="2.40.50.40">
    <property type="match status" value="1"/>
</dbReference>
<dbReference type="AlphaFoldDB" id="W2ZCR2"/>
<dbReference type="Proteomes" id="UP000018948">
    <property type="component" value="Unassembled WGS sequence"/>
</dbReference>
<evidence type="ECO:0000259" key="1">
    <source>
        <dbReference type="PROSITE" id="PS50013"/>
    </source>
</evidence>
<dbReference type="CDD" id="cd00024">
    <property type="entry name" value="CD_CSD"/>
    <property type="match status" value="1"/>
</dbReference>
<name>W2ZCR2_PHYNI</name>
<dbReference type="InterPro" id="IPR000953">
    <property type="entry name" value="Chromo/chromo_shadow_dom"/>
</dbReference>
<protein>
    <recommendedName>
        <fullName evidence="1">Chromo domain-containing protein</fullName>
    </recommendedName>
</protein>
<evidence type="ECO:0000313" key="3">
    <source>
        <dbReference type="Proteomes" id="UP000018948"/>
    </source>
</evidence>
<dbReference type="EMBL" id="ANIY01001975">
    <property type="protein sequence ID" value="ETP43984.1"/>
    <property type="molecule type" value="Genomic_DNA"/>
</dbReference>
<comment type="caution">
    <text evidence="2">The sequence shown here is derived from an EMBL/GenBank/DDBJ whole genome shotgun (WGS) entry which is preliminary data.</text>
</comment>
<reference evidence="2 3" key="1">
    <citation type="submission" date="2013-11" db="EMBL/GenBank/DDBJ databases">
        <title>The Genome Sequence of Phytophthora parasitica P10297.</title>
        <authorList>
            <consortium name="The Broad Institute Genomics Platform"/>
            <person name="Russ C."/>
            <person name="Tyler B."/>
            <person name="Panabieres F."/>
            <person name="Shan W."/>
            <person name="Tripathy S."/>
            <person name="Grunwald N."/>
            <person name="Machado M."/>
            <person name="Johnson C.S."/>
            <person name="Walker B."/>
            <person name="Young S.K."/>
            <person name="Zeng Q."/>
            <person name="Gargeya S."/>
            <person name="Fitzgerald M."/>
            <person name="Haas B."/>
            <person name="Abouelleil A."/>
            <person name="Allen A.W."/>
            <person name="Alvarado L."/>
            <person name="Arachchi H.M."/>
            <person name="Berlin A.M."/>
            <person name="Chapman S.B."/>
            <person name="Gainer-Dewar J."/>
            <person name="Goldberg J."/>
            <person name="Griggs A."/>
            <person name="Gujja S."/>
            <person name="Hansen M."/>
            <person name="Howarth C."/>
            <person name="Imamovic A."/>
            <person name="Ireland A."/>
            <person name="Larimer J."/>
            <person name="McCowan C."/>
            <person name="Murphy C."/>
            <person name="Pearson M."/>
            <person name="Poon T.W."/>
            <person name="Priest M."/>
            <person name="Roberts A."/>
            <person name="Saif S."/>
            <person name="Shea T."/>
            <person name="Sisk P."/>
            <person name="Sykes S."/>
            <person name="Wortman J."/>
            <person name="Nusbaum C."/>
            <person name="Birren B."/>
        </authorList>
    </citation>
    <scope>NUCLEOTIDE SEQUENCE [LARGE SCALE GENOMIC DNA]</scope>
    <source>
        <strain evidence="2 3">P10297</strain>
    </source>
</reference>
<sequence length="265" mass="30352">MCLEYKKHIKDWTSLVPLLRANINHTPLPSLGNKAPIELFCGLPIPSPLDFIVESQRKKVIDMTSQPDVIGRKLRDLRESIHVMHKAVAVERDRQTQRNKKGQRGAKKVNFSVGDFVLRSRVDQKHQDKLLVTWIGPYQIVKADVHSFVVRHLATGAESDVHASRLKYYADKDFEVTEEVIEHVASQGIVLAVAELKENRWCAVKRDYELLVSWKGLEPIEDSWEPLQSLWKEIPVMIRAYAERTKGDSLLKHVTRSTRFATVAS</sequence>
<dbReference type="OrthoDB" id="78677at2759"/>
<dbReference type="SUPFAM" id="SSF54160">
    <property type="entry name" value="Chromo domain-like"/>
    <property type="match status" value="1"/>
</dbReference>
<dbReference type="InterPro" id="IPR016197">
    <property type="entry name" value="Chromo-like_dom_sf"/>
</dbReference>
<dbReference type="PROSITE" id="PS50013">
    <property type="entry name" value="CHROMO_2"/>
    <property type="match status" value="1"/>
</dbReference>
<gene>
    <name evidence="2" type="ORF">F442_09385</name>
</gene>
<accession>W2ZCR2</accession>